<keyword evidence="5 8" id="KW-0472">Membrane</keyword>
<accession>A0A852ZC37</accession>
<comment type="caution">
    <text evidence="11">The sequence shown here is derived from an EMBL/GenBank/DDBJ whole genome shotgun (WGS) entry which is preliminary data.</text>
</comment>
<evidence type="ECO:0000256" key="4">
    <source>
        <dbReference type="ARBA" id="ARBA00022989"/>
    </source>
</evidence>
<dbReference type="GO" id="GO:0022857">
    <property type="term" value="F:transmembrane transporter activity"/>
    <property type="evidence" value="ECO:0007669"/>
    <property type="project" value="InterPro"/>
</dbReference>
<organism evidence="11 12">
    <name type="scientific">Actinopolymorpha rutila</name>
    <dbReference type="NCBI Taxonomy" id="446787"/>
    <lineage>
        <taxon>Bacteria</taxon>
        <taxon>Bacillati</taxon>
        <taxon>Actinomycetota</taxon>
        <taxon>Actinomycetes</taxon>
        <taxon>Propionibacteriales</taxon>
        <taxon>Actinopolymorphaceae</taxon>
        <taxon>Actinopolymorpha</taxon>
    </lineage>
</organism>
<feature type="region of interest" description="Disordered" evidence="7">
    <location>
        <begin position="21"/>
        <end position="40"/>
    </location>
</feature>
<dbReference type="Proteomes" id="UP000579605">
    <property type="component" value="Unassembled WGS sequence"/>
</dbReference>
<dbReference type="PANTHER" id="PTHR34390">
    <property type="entry name" value="UPF0442 PROTEIN YJJB-RELATED"/>
    <property type="match status" value="1"/>
</dbReference>
<evidence type="ECO:0000256" key="2">
    <source>
        <dbReference type="ARBA" id="ARBA00022475"/>
    </source>
</evidence>
<dbReference type="GO" id="GO:0005886">
    <property type="term" value="C:plasma membrane"/>
    <property type="evidence" value="ECO:0007669"/>
    <property type="project" value="UniProtKB-SubCell"/>
</dbReference>
<feature type="domain" description="Threonine/Serine exporter ThrE" evidence="10">
    <location>
        <begin position="322"/>
        <end position="446"/>
    </location>
</feature>
<comment type="similarity">
    <text evidence="6">Belongs to the ThrE exporter (TC 2.A.79) family.</text>
</comment>
<dbReference type="GO" id="GO:0015744">
    <property type="term" value="P:succinate transport"/>
    <property type="evidence" value="ECO:0007669"/>
    <property type="project" value="TreeGrafter"/>
</dbReference>
<feature type="transmembrane region" description="Helical" evidence="8">
    <location>
        <begin position="214"/>
        <end position="236"/>
    </location>
</feature>
<evidence type="ECO:0000256" key="3">
    <source>
        <dbReference type="ARBA" id="ARBA00022692"/>
    </source>
</evidence>
<evidence type="ECO:0000313" key="11">
    <source>
        <dbReference type="EMBL" id="NYH90717.1"/>
    </source>
</evidence>
<dbReference type="AlphaFoldDB" id="A0A852ZC37"/>
<sequence length="518" mass="54335">MHDPATAGMRNRLRRAAGAALRRDEPVVSQRPRHSPYPVRTATHVDDRDLRHALDFLLRLGELLLRSGAGSVDVEASIVASATALGLEDVEVSVTYTQVLVSVAVEGSGAPLTDLRIVRVRAVDHNRLVALHQLVLGLTEGSLTPDAAYLRLNAVVRAPKRYPRWVVSGAWGGLAAAVAVQLGGGWLLGLVTFCTTVIIDRLGRRLARRNLPDFYLNFIGAALVTSVAVALTGIGAPVQPGLVVAGGVVLLLPGIALLGAVQDALTGFMVTASARAMEVVLLAAGITGGVAAALIVARQAGVVMTVAPPAPFTLAGLPPRFLSAGVVAAAMAVGLYASMRLLPAVFLLGGFGWVAYLALDEVLSSPSMARGLVAVVIGMCGQAIAARRRLPALAVVLPAIVPMLPGLTIYSAMLQITQGDSRGGISGLLLAATESLALAAGAILGEFLLQPLRRGLSRTERRYAGPRLVGPVRVLVQRPRREHGPGRGPAYLRSRRSHRDRHYRRDRDVRVGADSGAG</sequence>
<evidence type="ECO:0000256" key="7">
    <source>
        <dbReference type="SAM" id="MobiDB-lite"/>
    </source>
</evidence>
<evidence type="ECO:0000313" key="12">
    <source>
        <dbReference type="Proteomes" id="UP000579605"/>
    </source>
</evidence>
<keyword evidence="4 8" id="KW-1133">Transmembrane helix</keyword>
<dbReference type="EMBL" id="JACBZH010000001">
    <property type="protein sequence ID" value="NYH90717.1"/>
    <property type="molecule type" value="Genomic_DNA"/>
</dbReference>
<feature type="transmembrane region" description="Helical" evidence="8">
    <location>
        <begin position="242"/>
        <end position="265"/>
    </location>
</feature>
<dbReference type="Pfam" id="PF12821">
    <property type="entry name" value="ThrE_2"/>
    <property type="match status" value="1"/>
</dbReference>
<name>A0A852ZC37_9ACTN</name>
<evidence type="ECO:0000259" key="10">
    <source>
        <dbReference type="Pfam" id="PF12821"/>
    </source>
</evidence>
<keyword evidence="3 8" id="KW-0812">Transmembrane</keyword>
<feature type="transmembrane region" description="Helical" evidence="8">
    <location>
        <begin position="317"/>
        <end position="336"/>
    </location>
</feature>
<feature type="compositionally biased region" description="Basic residues" evidence="7">
    <location>
        <begin position="493"/>
        <end position="502"/>
    </location>
</feature>
<proteinExistence type="inferred from homology"/>
<dbReference type="InterPro" id="IPR010619">
    <property type="entry name" value="ThrE-like_N"/>
</dbReference>
<feature type="region of interest" description="Disordered" evidence="7">
    <location>
        <begin position="474"/>
        <end position="518"/>
    </location>
</feature>
<feature type="transmembrane region" description="Helical" evidence="8">
    <location>
        <begin position="341"/>
        <end position="359"/>
    </location>
</feature>
<evidence type="ECO:0000256" key="1">
    <source>
        <dbReference type="ARBA" id="ARBA00004651"/>
    </source>
</evidence>
<evidence type="ECO:0000256" key="6">
    <source>
        <dbReference type="ARBA" id="ARBA00034125"/>
    </source>
</evidence>
<dbReference type="PANTHER" id="PTHR34390:SF2">
    <property type="entry name" value="SUCCINATE TRANSPORTER SUBUNIT YJJP-RELATED"/>
    <property type="match status" value="1"/>
</dbReference>
<evidence type="ECO:0000256" key="8">
    <source>
        <dbReference type="SAM" id="Phobius"/>
    </source>
</evidence>
<feature type="transmembrane region" description="Helical" evidence="8">
    <location>
        <begin position="425"/>
        <end position="449"/>
    </location>
</feature>
<reference evidence="11 12" key="1">
    <citation type="submission" date="2020-07" db="EMBL/GenBank/DDBJ databases">
        <title>Sequencing the genomes of 1000 actinobacteria strains.</title>
        <authorList>
            <person name="Klenk H.-P."/>
        </authorList>
    </citation>
    <scope>NUCLEOTIDE SEQUENCE [LARGE SCALE GENOMIC DNA]</scope>
    <source>
        <strain evidence="11 12">DSM 18448</strain>
    </source>
</reference>
<dbReference type="InterPro" id="IPR050539">
    <property type="entry name" value="ThrE_Dicarb/AminoAcid_Exp"/>
</dbReference>
<dbReference type="RefSeq" id="WP_179788280.1">
    <property type="nucleotide sequence ID" value="NZ_BAAARR010000016.1"/>
</dbReference>
<feature type="transmembrane region" description="Helical" evidence="8">
    <location>
        <begin position="277"/>
        <end position="297"/>
    </location>
</feature>
<dbReference type="Pfam" id="PF06738">
    <property type="entry name" value="ThrE"/>
    <property type="match status" value="1"/>
</dbReference>
<keyword evidence="12" id="KW-1185">Reference proteome</keyword>
<keyword evidence="2" id="KW-1003">Cell membrane</keyword>
<feature type="domain" description="Threonine/serine exporter-like N-terminal" evidence="9">
    <location>
        <begin position="55"/>
        <end position="295"/>
    </location>
</feature>
<feature type="transmembrane region" description="Helical" evidence="8">
    <location>
        <begin position="392"/>
        <end position="413"/>
    </location>
</feature>
<feature type="transmembrane region" description="Helical" evidence="8">
    <location>
        <begin position="365"/>
        <end position="385"/>
    </location>
</feature>
<gene>
    <name evidence="11" type="ORF">F4554_003355</name>
</gene>
<evidence type="ECO:0000259" key="9">
    <source>
        <dbReference type="Pfam" id="PF06738"/>
    </source>
</evidence>
<protein>
    <submittedName>
        <fullName evidence="11">Uncharacterized membrane protein YjjP (DUF1212 family)</fullName>
    </submittedName>
</protein>
<comment type="subcellular location">
    <subcellularLocation>
        <location evidence="1">Cell membrane</location>
        <topology evidence="1">Multi-pass membrane protein</topology>
    </subcellularLocation>
</comment>
<dbReference type="InterPro" id="IPR024528">
    <property type="entry name" value="ThrE_2"/>
</dbReference>
<evidence type="ECO:0000256" key="5">
    <source>
        <dbReference type="ARBA" id="ARBA00023136"/>
    </source>
</evidence>